<dbReference type="Proteomes" id="UP000008144">
    <property type="component" value="Chromosome 8"/>
</dbReference>
<proteinExistence type="predicted"/>
<reference evidence="1" key="4">
    <citation type="submission" date="2025-09" db="UniProtKB">
        <authorList>
            <consortium name="Ensembl"/>
        </authorList>
    </citation>
    <scope>IDENTIFICATION</scope>
</reference>
<dbReference type="Ensembl" id="ENSCINT00000036786.1">
    <property type="protein sequence ID" value="ENSCINP00000034166.1"/>
    <property type="gene ID" value="ENSCING00000022797.1"/>
</dbReference>
<dbReference type="HOGENOM" id="CLU_3031642_0_0_1"/>
<evidence type="ECO:0000313" key="1">
    <source>
        <dbReference type="Ensembl" id="ENSCINP00000034166.1"/>
    </source>
</evidence>
<protein>
    <submittedName>
        <fullName evidence="1">Uncharacterized protein</fullName>
    </submittedName>
</protein>
<reference evidence="1" key="3">
    <citation type="submission" date="2025-08" db="UniProtKB">
        <authorList>
            <consortium name="Ensembl"/>
        </authorList>
    </citation>
    <scope>IDENTIFICATION</scope>
</reference>
<dbReference type="EMBL" id="EAAA01002773">
    <property type="status" value="NOT_ANNOTATED_CDS"/>
    <property type="molecule type" value="Genomic_DNA"/>
</dbReference>
<reference evidence="2" key="1">
    <citation type="journal article" date="2002" name="Science">
        <title>The draft genome of Ciona intestinalis: insights into chordate and vertebrate origins.</title>
        <authorList>
            <person name="Dehal P."/>
            <person name="Satou Y."/>
            <person name="Campbell R.K."/>
            <person name="Chapman J."/>
            <person name="Degnan B."/>
            <person name="De Tomaso A."/>
            <person name="Davidson B."/>
            <person name="Di Gregorio A."/>
            <person name="Gelpke M."/>
            <person name="Goodstein D.M."/>
            <person name="Harafuji N."/>
            <person name="Hastings K.E."/>
            <person name="Ho I."/>
            <person name="Hotta K."/>
            <person name="Huang W."/>
            <person name="Kawashima T."/>
            <person name="Lemaire P."/>
            <person name="Martinez D."/>
            <person name="Meinertzhagen I.A."/>
            <person name="Necula S."/>
            <person name="Nonaka M."/>
            <person name="Putnam N."/>
            <person name="Rash S."/>
            <person name="Saiga H."/>
            <person name="Satake M."/>
            <person name="Terry A."/>
            <person name="Yamada L."/>
            <person name="Wang H.G."/>
            <person name="Awazu S."/>
            <person name="Azumi K."/>
            <person name="Boore J."/>
            <person name="Branno M."/>
            <person name="Chin-Bow S."/>
            <person name="DeSantis R."/>
            <person name="Doyle S."/>
            <person name="Francino P."/>
            <person name="Keys D.N."/>
            <person name="Haga S."/>
            <person name="Hayashi H."/>
            <person name="Hino K."/>
            <person name="Imai K.S."/>
            <person name="Inaba K."/>
            <person name="Kano S."/>
            <person name="Kobayashi K."/>
            <person name="Kobayashi M."/>
            <person name="Lee B.I."/>
            <person name="Makabe K.W."/>
            <person name="Manohar C."/>
            <person name="Matassi G."/>
            <person name="Medina M."/>
            <person name="Mochizuki Y."/>
            <person name="Mount S."/>
            <person name="Morishita T."/>
            <person name="Miura S."/>
            <person name="Nakayama A."/>
            <person name="Nishizaka S."/>
            <person name="Nomoto H."/>
            <person name="Ohta F."/>
            <person name="Oishi K."/>
            <person name="Rigoutsos I."/>
            <person name="Sano M."/>
            <person name="Sasaki A."/>
            <person name="Sasakura Y."/>
            <person name="Shoguchi E."/>
            <person name="Shin-i T."/>
            <person name="Spagnuolo A."/>
            <person name="Stainier D."/>
            <person name="Suzuki M.M."/>
            <person name="Tassy O."/>
            <person name="Takatori N."/>
            <person name="Tokuoka M."/>
            <person name="Yagi K."/>
            <person name="Yoshizaki F."/>
            <person name="Wada S."/>
            <person name="Zhang C."/>
            <person name="Hyatt P.D."/>
            <person name="Larimer F."/>
            <person name="Detter C."/>
            <person name="Doggett N."/>
            <person name="Glavina T."/>
            <person name="Hawkins T."/>
            <person name="Richardson P."/>
            <person name="Lucas S."/>
            <person name="Kohara Y."/>
            <person name="Levine M."/>
            <person name="Satoh N."/>
            <person name="Rokhsar D.S."/>
        </authorList>
    </citation>
    <scope>NUCLEOTIDE SEQUENCE [LARGE SCALE GENOMIC DNA]</scope>
</reference>
<accession>H2XWY2</accession>
<sequence>MEQCHLEIHCRKETAHDYCVMCEPLIPCTYGKTPTPESLIHFVVLFFVVHFHFSL</sequence>
<keyword evidence="2" id="KW-1185">Reference proteome</keyword>
<evidence type="ECO:0000313" key="2">
    <source>
        <dbReference type="Proteomes" id="UP000008144"/>
    </source>
</evidence>
<dbReference type="InParanoid" id="H2XWY2"/>
<reference evidence="1" key="2">
    <citation type="journal article" date="2008" name="Genome Biol.">
        <title>Improved genome assembly and evidence-based global gene model set for the chordate Ciona intestinalis: new insight into intron and operon populations.</title>
        <authorList>
            <person name="Satou Y."/>
            <person name="Mineta K."/>
            <person name="Ogasawara M."/>
            <person name="Sasakura Y."/>
            <person name="Shoguchi E."/>
            <person name="Ueno K."/>
            <person name="Yamada L."/>
            <person name="Matsumoto J."/>
            <person name="Wasserscheid J."/>
            <person name="Dewar K."/>
            <person name="Wiley G.B."/>
            <person name="Macmil S.L."/>
            <person name="Roe B.A."/>
            <person name="Zeller R.W."/>
            <person name="Hastings K.E."/>
            <person name="Lemaire P."/>
            <person name="Lindquist E."/>
            <person name="Endo T."/>
            <person name="Hotta K."/>
            <person name="Inaba K."/>
        </authorList>
    </citation>
    <scope>NUCLEOTIDE SEQUENCE [LARGE SCALE GENOMIC DNA]</scope>
    <source>
        <strain evidence="1">wild type</strain>
    </source>
</reference>
<organism evidence="1 2">
    <name type="scientific">Ciona intestinalis</name>
    <name type="common">Transparent sea squirt</name>
    <name type="synonym">Ascidia intestinalis</name>
    <dbReference type="NCBI Taxonomy" id="7719"/>
    <lineage>
        <taxon>Eukaryota</taxon>
        <taxon>Metazoa</taxon>
        <taxon>Chordata</taxon>
        <taxon>Tunicata</taxon>
        <taxon>Ascidiacea</taxon>
        <taxon>Phlebobranchia</taxon>
        <taxon>Cionidae</taxon>
        <taxon>Ciona</taxon>
    </lineage>
</organism>
<name>H2XWY2_CIOIN</name>
<dbReference type="AlphaFoldDB" id="H2XWY2"/>